<proteinExistence type="inferred from homology"/>
<keyword evidence="1" id="KW-1003">Cell membrane</keyword>
<dbReference type="InterPro" id="IPR006998">
    <property type="entry name" value="DltD"/>
</dbReference>
<dbReference type="GO" id="GO:0005886">
    <property type="term" value="C:plasma membrane"/>
    <property type="evidence" value="ECO:0007669"/>
    <property type="project" value="UniProtKB-UniRule"/>
</dbReference>
<dbReference type="STRING" id="1291764.GCA_001311235_03039"/>
<evidence type="ECO:0000256" key="1">
    <source>
        <dbReference type="PIRNR" id="PIRNR021438"/>
    </source>
</evidence>
<reference evidence="2 3" key="1">
    <citation type="submission" date="2014-12" db="EMBL/GenBank/DDBJ databases">
        <title>Draft genome sequences of 10 type strains of Lactococcus.</title>
        <authorList>
            <person name="Sun Z."/>
            <person name="Zhong Z."/>
            <person name="Liu W."/>
            <person name="Zhang W."/>
            <person name="Zhang H."/>
        </authorList>
    </citation>
    <scope>NUCLEOTIDE SEQUENCE [LARGE SCALE GENOMIC DNA]</scope>
    <source>
        <strain evidence="2 3">JCM 16395</strain>
    </source>
</reference>
<dbReference type="OrthoDB" id="1700484at2"/>
<evidence type="ECO:0000313" key="2">
    <source>
        <dbReference type="EMBL" id="PCR99055.1"/>
    </source>
</evidence>
<sequence length="406" mass="47160">MLIFLPFNVAPKYSKQELNEFAADPSNRLNFIGYTSKEQSFANKDYLPILGSSELEHVNPFHPTSFFMRYPDKYVPYLIGMPGTSSLTHYFYLNSVSNELKNRKIVFIISPQWFTQRGINESAFEQFISKGEIYAWMKSANPNTMETRVMAQRLLEFKGAEDDALIANGLRALADGKKINPLSHLLIDATYQIWKKEDTLFSGISTIRNKNINVLPKMEKTSQSLPKIKNVNTLDKMAVNYAENTQDNNPFDVNNRVWLTNLGPRWKKLKGYQDKVSYLSSPEFTDFQALLNFFAQNHDQVQFIIQPVNDKWYRYTGLSMPMMKDFSKKITSQLRSQGFNEITDFTDQYNTPYFIGDTDHFGSVGWLQANLAIQKFMNSKSNYDTDYKINNEKFMSKEWQTTTKKF</sequence>
<dbReference type="NCBIfam" id="TIGR04092">
    <property type="entry name" value="LTA_DltD"/>
    <property type="match status" value="1"/>
</dbReference>
<dbReference type="PIRSF" id="PIRSF021438">
    <property type="entry name" value="DltD"/>
    <property type="match status" value="1"/>
</dbReference>
<comment type="pathway">
    <text evidence="1">Cell wall biogenesis; lipoteichoic acid biosynthesis.</text>
</comment>
<dbReference type="EMBL" id="JXJU01000013">
    <property type="protein sequence ID" value="PCR99055.1"/>
    <property type="molecule type" value="Genomic_DNA"/>
</dbReference>
<dbReference type="UniPathway" id="UPA00556"/>
<dbReference type="Proteomes" id="UP000218181">
    <property type="component" value="Unassembled WGS sequence"/>
</dbReference>
<name>A0A2A5RIY1_9LACT</name>
<keyword evidence="3" id="KW-1185">Reference proteome</keyword>
<dbReference type="Pfam" id="PF04914">
    <property type="entry name" value="DltD"/>
    <property type="match status" value="1"/>
</dbReference>
<dbReference type="InterPro" id="IPR023896">
    <property type="entry name" value="LTA_DltD"/>
</dbReference>
<dbReference type="PANTHER" id="PTHR40039:SF1">
    <property type="entry name" value="PROTEIN DLTD"/>
    <property type="match status" value="1"/>
</dbReference>
<organism evidence="2 3">
    <name type="scientific">Lactococcus fujiensis JCM 16395</name>
    <dbReference type="NCBI Taxonomy" id="1291764"/>
    <lineage>
        <taxon>Bacteria</taxon>
        <taxon>Bacillati</taxon>
        <taxon>Bacillota</taxon>
        <taxon>Bacilli</taxon>
        <taxon>Lactobacillales</taxon>
        <taxon>Streptococcaceae</taxon>
        <taxon>Lactococcus</taxon>
    </lineage>
</organism>
<keyword evidence="1" id="KW-0472">Membrane</keyword>
<accession>A0A2A5RIY1</accession>
<evidence type="ECO:0000313" key="3">
    <source>
        <dbReference type="Proteomes" id="UP000218181"/>
    </source>
</evidence>
<dbReference type="GO" id="GO:0070395">
    <property type="term" value="P:lipoteichoic acid biosynthetic process"/>
    <property type="evidence" value="ECO:0007669"/>
    <property type="project" value="UniProtKB-UniRule"/>
</dbReference>
<comment type="caution">
    <text evidence="2">The sequence shown here is derived from an EMBL/GenBank/DDBJ whole genome shotgun (WGS) entry which is preliminary data.</text>
</comment>
<dbReference type="AlphaFoldDB" id="A0A2A5RIY1"/>
<protein>
    <recommendedName>
        <fullName evidence="1">Protein DltD</fullName>
    </recommendedName>
</protein>
<comment type="similarity">
    <text evidence="1">Belongs to the DltD family.</text>
</comment>
<dbReference type="PANTHER" id="PTHR40039">
    <property type="entry name" value="PROTEIN DLTD"/>
    <property type="match status" value="1"/>
</dbReference>
<gene>
    <name evidence="2" type="ORF">RT41_GL000499</name>
</gene>